<name>A4JTU8_BURVG</name>
<keyword evidence="1" id="KW-0614">Plasmid</keyword>
<organism evidence="1 2">
    <name type="scientific">Burkholderia vietnamiensis (strain G4 / LMG 22486)</name>
    <name type="common">Burkholderia cepacia (strain R1808)</name>
    <dbReference type="NCBI Taxonomy" id="269482"/>
    <lineage>
        <taxon>Bacteria</taxon>
        <taxon>Pseudomonadati</taxon>
        <taxon>Pseudomonadota</taxon>
        <taxon>Betaproteobacteria</taxon>
        <taxon>Burkholderiales</taxon>
        <taxon>Burkholderiaceae</taxon>
        <taxon>Burkholderia</taxon>
        <taxon>Burkholderia cepacia complex</taxon>
    </lineage>
</organism>
<sequence>METRNGICWSTILVLGKTQIFEASNEGRGGADQIRVLLAGDTLDQRVVAMRPFVDKLYAVPEVATFIRTRVTEHLEFSRQCKSPNDIGRDFAAEIEAAKVGPLPRDEETIASVAGAIADAKKTVSVLKRAARGKICWLEKQTTPGAQDDGYISVKAEDNPANRAAVMKMHGEKIDVFINDLIAGL</sequence>
<dbReference type="EMBL" id="CP000617">
    <property type="protein sequence ID" value="ABO59701.1"/>
    <property type="molecule type" value="Genomic_DNA"/>
</dbReference>
<reference evidence="1 2" key="1">
    <citation type="submission" date="2007-03" db="EMBL/GenBank/DDBJ databases">
        <title>Complete sequence of plasmid pBVIE01 of Burkholderia vietnamiensis G4.</title>
        <authorList>
            <consortium name="US DOE Joint Genome Institute"/>
            <person name="Copeland A."/>
            <person name="Lucas S."/>
            <person name="Lapidus A."/>
            <person name="Barry K."/>
            <person name="Detter J.C."/>
            <person name="Glavina del Rio T."/>
            <person name="Hammon N."/>
            <person name="Israni S."/>
            <person name="Dalin E."/>
            <person name="Tice H."/>
            <person name="Pitluck S."/>
            <person name="Chain P."/>
            <person name="Malfatti S."/>
            <person name="Shin M."/>
            <person name="Vergez L."/>
            <person name="Schmutz J."/>
            <person name="Larimer F."/>
            <person name="Land M."/>
            <person name="Hauser L."/>
            <person name="Kyrpides N."/>
            <person name="Tiedje J."/>
            <person name="Richardson P."/>
        </authorList>
    </citation>
    <scope>NUCLEOTIDE SEQUENCE [LARGE SCALE GENOMIC DNA]</scope>
    <source>
        <strain evidence="2">G4 / LMG 22486</strain>
        <plasmid evidence="1 2">pBVIE01</plasmid>
    </source>
</reference>
<dbReference type="AlphaFoldDB" id="A4JTU8"/>
<dbReference type="KEGG" id="bvi:Bcep1808_6814"/>
<dbReference type="Proteomes" id="UP000002287">
    <property type="component" value="Plasmid pBVIE01"/>
</dbReference>
<evidence type="ECO:0000313" key="1">
    <source>
        <dbReference type="EMBL" id="ABO59701.1"/>
    </source>
</evidence>
<proteinExistence type="predicted"/>
<gene>
    <name evidence="1" type="ordered locus">Bcep1808_6814</name>
</gene>
<evidence type="ECO:0000313" key="2">
    <source>
        <dbReference type="Proteomes" id="UP000002287"/>
    </source>
</evidence>
<dbReference type="HOGENOM" id="CLU_1458697_0_0_4"/>
<geneLocation type="plasmid" evidence="1 2">
    <name>pBVIE01</name>
</geneLocation>
<protein>
    <submittedName>
        <fullName evidence="1">Uncharacterized protein</fullName>
    </submittedName>
</protein>
<accession>A4JTU8</accession>